<protein>
    <recommendedName>
        <fullName evidence="4">DUF19 domain-containing protein</fullName>
    </recommendedName>
</protein>
<evidence type="ECO:0000256" key="1">
    <source>
        <dbReference type="SAM" id="SignalP"/>
    </source>
</evidence>
<dbReference type="PANTHER" id="PTHR36956">
    <property type="entry name" value="UTERINE LUMIN EXPRESSED/LOCAILIZED-RELATED"/>
    <property type="match status" value="1"/>
</dbReference>
<evidence type="ECO:0008006" key="4">
    <source>
        <dbReference type="Google" id="ProtNLM"/>
    </source>
</evidence>
<feature type="chain" id="PRO_5003405600" description="DUF19 domain-containing protein" evidence="1">
    <location>
        <begin position="18"/>
        <end position="447"/>
    </location>
</feature>
<organism evidence="3">
    <name type="scientific">Caenorhabditis brenneri</name>
    <name type="common">Nematode worm</name>
    <dbReference type="NCBI Taxonomy" id="135651"/>
    <lineage>
        <taxon>Eukaryota</taxon>
        <taxon>Metazoa</taxon>
        <taxon>Ecdysozoa</taxon>
        <taxon>Nematoda</taxon>
        <taxon>Chromadorea</taxon>
        <taxon>Rhabditida</taxon>
        <taxon>Rhabditina</taxon>
        <taxon>Rhabditomorpha</taxon>
        <taxon>Rhabditoidea</taxon>
        <taxon>Rhabditidae</taxon>
        <taxon>Peloderinae</taxon>
        <taxon>Caenorhabditis</taxon>
    </lineage>
</organism>
<keyword evidence="1" id="KW-0732">Signal</keyword>
<evidence type="ECO:0000313" key="3">
    <source>
        <dbReference type="Proteomes" id="UP000008068"/>
    </source>
</evidence>
<gene>
    <name evidence="2" type="ORF">CAEBREN_09484</name>
</gene>
<dbReference type="HOGENOM" id="CLU_612851_0_0_1"/>
<feature type="signal peptide" evidence="1">
    <location>
        <begin position="1"/>
        <end position="17"/>
    </location>
</feature>
<proteinExistence type="predicted"/>
<reference evidence="3" key="1">
    <citation type="submission" date="2011-07" db="EMBL/GenBank/DDBJ databases">
        <authorList>
            <consortium name="Caenorhabditis brenneri Sequencing and Analysis Consortium"/>
            <person name="Wilson R.K."/>
        </authorList>
    </citation>
    <scope>NUCLEOTIDE SEQUENCE [LARGE SCALE GENOMIC DNA]</scope>
    <source>
        <strain evidence="3">PB2801</strain>
    </source>
</reference>
<accession>G0NNN9</accession>
<dbReference type="OMA" id="DIAYERH"/>
<dbReference type="PANTHER" id="PTHR36956:SF2">
    <property type="entry name" value="CPXV012 PROTEIN-RELATED"/>
    <property type="match status" value="1"/>
</dbReference>
<dbReference type="Proteomes" id="UP000008068">
    <property type="component" value="Unassembled WGS sequence"/>
</dbReference>
<name>G0NNN9_CAEBE</name>
<keyword evidence="3" id="KW-1185">Reference proteome</keyword>
<dbReference type="EMBL" id="GL379915">
    <property type="protein sequence ID" value="EGT34598.1"/>
    <property type="molecule type" value="Genomic_DNA"/>
</dbReference>
<dbReference type="InParanoid" id="G0NNN9"/>
<sequence length="447" mass="51858">MHIHILLAACLLGPILANPIPEDTCDAEIKRMEECFQKYDTHGEPDLFPLQAWKDCVGEVKCELLKKLMEVDELKFLGSIVANPGVESICTSEMKKREKCEENFYRDVPEWYEDSFSEKIYPWQVWKNCVGEIKCDHEKKINELLEMKHHLYLYIHTNLRACLGKDTFVNFNKKCGKKLGKPPCEDLALYDCMKNEMMKHEYCNAQDVEEYDAIVPQMIRVCNLNKEIGFLQTGMRMRLFIAACLLSLTLANPVPGDTCNAEMDRRTECQKKYKHDIPNWWDDSFLEKNLPLQAWKDCVGETKCELVKKLEELTEVMYHGGIYLHKNLRTCLGNGTIEKFGEICERPGQSKLSCDDRTMVDCIISEMKKHEFCNAQDVEAFDAIVPLVIRSVNLNDEIHGGRKCEGTKNLYEKYEMPKANPIPKDICEKEKKRREECFKVSAQFQVL</sequence>
<evidence type="ECO:0000313" key="2">
    <source>
        <dbReference type="EMBL" id="EGT34598.1"/>
    </source>
</evidence>
<dbReference type="AlphaFoldDB" id="G0NNN9"/>